<keyword evidence="2" id="KW-1185">Reference proteome</keyword>
<protein>
    <recommendedName>
        <fullName evidence="3">Excreted virulence factor EspC (Type VII ESX diderm)</fullName>
    </recommendedName>
</protein>
<dbReference type="RefSeq" id="WP_106363188.1">
    <property type="nucleotide sequence ID" value="NZ_PVTJ01000002.1"/>
</dbReference>
<dbReference type="EMBL" id="PVTJ01000002">
    <property type="protein sequence ID" value="PRY61036.1"/>
    <property type="molecule type" value="Genomic_DNA"/>
</dbReference>
<sequence>MAGLQIDPEGLDSAGQGMEATSERFFTALETFTEKIASHSDAAGGDEIGGIIGEAHQAIFEWAMECFQEAAQSIADAGFDIRDFAAQHLAADEEIAQIFKSISGDMGGGS</sequence>
<reference evidence="1 2" key="1">
    <citation type="submission" date="2018-03" db="EMBL/GenBank/DDBJ databases">
        <title>Genomic Encyclopedia of Type Strains, Phase III (KMG-III): the genomes of soil and plant-associated and newly described type strains.</title>
        <authorList>
            <person name="Whitman W."/>
        </authorList>
    </citation>
    <scope>NUCLEOTIDE SEQUENCE [LARGE SCALE GENOMIC DNA]</scope>
    <source>
        <strain evidence="1 2">CGMCC 4.7067</strain>
    </source>
</reference>
<dbReference type="OrthoDB" id="3627085at2"/>
<evidence type="ECO:0000313" key="2">
    <source>
        <dbReference type="Proteomes" id="UP000238176"/>
    </source>
</evidence>
<evidence type="ECO:0000313" key="1">
    <source>
        <dbReference type="EMBL" id="PRY61036.1"/>
    </source>
</evidence>
<dbReference type="AlphaFoldDB" id="A0A2T0USZ8"/>
<comment type="caution">
    <text evidence="1">The sequence shown here is derived from an EMBL/GenBank/DDBJ whole genome shotgun (WGS) entry which is preliminary data.</text>
</comment>
<proteinExistence type="predicted"/>
<dbReference type="Proteomes" id="UP000238176">
    <property type="component" value="Unassembled WGS sequence"/>
</dbReference>
<accession>A0A2T0USZ8</accession>
<organism evidence="1 2">
    <name type="scientific">Glycomyces artemisiae</name>
    <dbReference type="NCBI Taxonomy" id="1076443"/>
    <lineage>
        <taxon>Bacteria</taxon>
        <taxon>Bacillati</taxon>
        <taxon>Actinomycetota</taxon>
        <taxon>Actinomycetes</taxon>
        <taxon>Glycomycetales</taxon>
        <taxon>Glycomycetaceae</taxon>
        <taxon>Glycomyces</taxon>
    </lineage>
</organism>
<evidence type="ECO:0008006" key="3">
    <source>
        <dbReference type="Google" id="ProtNLM"/>
    </source>
</evidence>
<name>A0A2T0USZ8_9ACTN</name>
<gene>
    <name evidence="1" type="ORF">B0I28_102655</name>
</gene>